<gene>
    <name evidence="2" type="ORF">EC912_101689</name>
</gene>
<name>A0A4R3YYN8_9GAMM</name>
<dbReference type="InterPro" id="IPR035919">
    <property type="entry name" value="EAL_sf"/>
</dbReference>
<dbReference type="OrthoDB" id="9812358at2"/>
<evidence type="ECO:0000313" key="3">
    <source>
        <dbReference type="Proteomes" id="UP000295645"/>
    </source>
</evidence>
<dbReference type="Gene3D" id="3.20.20.450">
    <property type="entry name" value="EAL domain"/>
    <property type="match status" value="1"/>
</dbReference>
<dbReference type="CDD" id="cd01948">
    <property type="entry name" value="EAL"/>
    <property type="match status" value="1"/>
</dbReference>
<dbReference type="SMART" id="SM00052">
    <property type="entry name" value="EAL"/>
    <property type="match status" value="1"/>
</dbReference>
<dbReference type="PANTHER" id="PTHR44757:SF2">
    <property type="entry name" value="BIOFILM ARCHITECTURE MAINTENANCE PROTEIN MBAA"/>
    <property type="match status" value="1"/>
</dbReference>
<dbReference type="AlphaFoldDB" id="A0A4R3YYN8"/>
<dbReference type="SUPFAM" id="SSF141868">
    <property type="entry name" value="EAL domain-like"/>
    <property type="match status" value="1"/>
</dbReference>
<comment type="caution">
    <text evidence="2">The sequence shown here is derived from an EMBL/GenBank/DDBJ whole genome shotgun (WGS) entry which is preliminary data.</text>
</comment>
<dbReference type="EMBL" id="SMCS01000001">
    <property type="protein sequence ID" value="TCV97672.1"/>
    <property type="molecule type" value="Genomic_DNA"/>
</dbReference>
<protein>
    <submittedName>
        <fullName evidence="2">EAL domain-containing protein (Putative c-di-GMP-specific phosphodiesterase class I)</fullName>
    </submittedName>
</protein>
<dbReference type="PANTHER" id="PTHR44757">
    <property type="entry name" value="DIGUANYLATE CYCLASE DGCP"/>
    <property type="match status" value="1"/>
</dbReference>
<reference evidence="2 3" key="1">
    <citation type="submission" date="2019-03" db="EMBL/GenBank/DDBJ databases">
        <title>Above-ground endophytic microbial communities from plants in different locations in the United States.</title>
        <authorList>
            <person name="Frank C."/>
        </authorList>
    </citation>
    <scope>NUCLEOTIDE SEQUENCE [LARGE SCALE GENOMIC DNA]</scope>
    <source>
        <strain evidence="2 3">LP_13_YM</strain>
    </source>
</reference>
<evidence type="ECO:0000313" key="2">
    <source>
        <dbReference type="EMBL" id="TCV97672.1"/>
    </source>
</evidence>
<organism evidence="2 3">
    <name type="scientific">Luteibacter rhizovicinus</name>
    <dbReference type="NCBI Taxonomy" id="242606"/>
    <lineage>
        <taxon>Bacteria</taxon>
        <taxon>Pseudomonadati</taxon>
        <taxon>Pseudomonadota</taxon>
        <taxon>Gammaproteobacteria</taxon>
        <taxon>Lysobacterales</taxon>
        <taxon>Rhodanobacteraceae</taxon>
        <taxon>Luteibacter</taxon>
    </lineage>
</organism>
<dbReference type="PROSITE" id="PS50883">
    <property type="entry name" value="EAL"/>
    <property type="match status" value="1"/>
</dbReference>
<dbReference type="Proteomes" id="UP000295645">
    <property type="component" value="Unassembled WGS sequence"/>
</dbReference>
<dbReference type="InterPro" id="IPR001633">
    <property type="entry name" value="EAL_dom"/>
</dbReference>
<feature type="domain" description="EAL" evidence="1">
    <location>
        <begin position="1"/>
        <end position="244"/>
    </location>
</feature>
<dbReference type="RefSeq" id="WP_132141714.1">
    <property type="nucleotide sequence ID" value="NZ_SMCS01000001.1"/>
</dbReference>
<dbReference type="Pfam" id="PF00563">
    <property type="entry name" value="EAL"/>
    <property type="match status" value="1"/>
</dbReference>
<accession>A0A4R3YYN8</accession>
<sequence>MEDKHPEDWFQPQLHLLTRRIVAVDVLSPYWRTGREFLQLRHAGMSIAGGSPPWEVTARIVAPCIRAIQALKQNGHQHIATCINVSWDWVSHRHNVEDAISALHASGSPPYNIVVRIDDDVKLADPSQTARNLQKLKRYGLSVEIDAFAPVIHGTEHLRHMPIDSARIDESLFEKYKGDVRGSVILESFIEMLHKLGIQVTVEGVSTGDDLKLACRLKADIAQGSFIATPMHLDRLTSSLNTRNRLTVADALRP</sequence>
<proteinExistence type="predicted"/>
<evidence type="ECO:0000259" key="1">
    <source>
        <dbReference type="PROSITE" id="PS50883"/>
    </source>
</evidence>
<dbReference type="InterPro" id="IPR052155">
    <property type="entry name" value="Biofilm_reg_signaling"/>
</dbReference>
<keyword evidence="3" id="KW-1185">Reference proteome</keyword>